<dbReference type="PANTHER" id="PTHR40465:SF1">
    <property type="entry name" value="DUF6534 DOMAIN-CONTAINING PROTEIN"/>
    <property type="match status" value="1"/>
</dbReference>
<feature type="domain" description="DUF6534" evidence="3">
    <location>
        <begin position="166"/>
        <end position="250"/>
    </location>
</feature>
<organism evidence="4 5">
    <name type="scientific">Coprinopsis marcescibilis</name>
    <name type="common">Agaric fungus</name>
    <name type="synonym">Psathyrella marcescibilis</name>
    <dbReference type="NCBI Taxonomy" id="230819"/>
    <lineage>
        <taxon>Eukaryota</taxon>
        <taxon>Fungi</taxon>
        <taxon>Dikarya</taxon>
        <taxon>Basidiomycota</taxon>
        <taxon>Agaricomycotina</taxon>
        <taxon>Agaricomycetes</taxon>
        <taxon>Agaricomycetidae</taxon>
        <taxon>Agaricales</taxon>
        <taxon>Agaricineae</taxon>
        <taxon>Psathyrellaceae</taxon>
        <taxon>Coprinopsis</taxon>
    </lineage>
</organism>
<sequence length="336" mass="37257">MSEPVELALTGPTLLGSMGSYFLYGIFIVQLYDYVRESYFSGRKKENYGIRACVLMVFILNTMCIVSTSENAWYILVLHSSRVGPLTMMYPTFSGGVALCVQWFFAWRIWILRHNIIEGFISALVFLLALVQFGAGIGISVQFSKVNREITRFGTVTAIKTHLLSALICDSIITITLVIMFNRYRSRSSIHSTRSMLASLSRNTVESGLIITVFAILNLTFYYTTPNNMIHVAFQWLLGRVYANVLLASMVRSRSKQRANDRTSHSTTPMLPSTGHLDSKSSKPQASVNEATAVASVTTANHDAVGVEKAKTLTESTGSNGDLRIEVTSSVEERSI</sequence>
<protein>
    <recommendedName>
        <fullName evidence="3">DUF6534 domain-containing protein</fullName>
    </recommendedName>
</protein>
<dbReference type="STRING" id="230819.A0A5C3KK91"/>
<reference evidence="4 5" key="1">
    <citation type="journal article" date="2019" name="Nat. Ecol. Evol.">
        <title>Megaphylogeny resolves global patterns of mushroom evolution.</title>
        <authorList>
            <person name="Varga T."/>
            <person name="Krizsan K."/>
            <person name="Foldi C."/>
            <person name="Dima B."/>
            <person name="Sanchez-Garcia M."/>
            <person name="Sanchez-Ramirez S."/>
            <person name="Szollosi G.J."/>
            <person name="Szarkandi J.G."/>
            <person name="Papp V."/>
            <person name="Albert L."/>
            <person name="Andreopoulos W."/>
            <person name="Angelini C."/>
            <person name="Antonin V."/>
            <person name="Barry K.W."/>
            <person name="Bougher N.L."/>
            <person name="Buchanan P."/>
            <person name="Buyck B."/>
            <person name="Bense V."/>
            <person name="Catcheside P."/>
            <person name="Chovatia M."/>
            <person name="Cooper J."/>
            <person name="Damon W."/>
            <person name="Desjardin D."/>
            <person name="Finy P."/>
            <person name="Geml J."/>
            <person name="Haridas S."/>
            <person name="Hughes K."/>
            <person name="Justo A."/>
            <person name="Karasinski D."/>
            <person name="Kautmanova I."/>
            <person name="Kiss B."/>
            <person name="Kocsube S."/>
            <person name="Kotiranta H."/>
            <person name="LaButti K.M."/>
            <person name="Lechner B.E."/>
            <person name="Liimatainen K."/>
            <person name="Lipzen A."/>
            <person name="Lukacs Z."/>
            <person name="Mihaltcheva S."/>
            <person name="Morgado L.N."/>
            <person name="Niskanen T."/>
            <person name="Noordeloos M.E."/>
            <person name="Ohm R.A."/>
            <person name="Ortiz-Santana B."/>
            <person name="Ovrebo C."/>
            <person name="Racz N."/>
            <person name="Riley R."/>
            <person name="Savchenko A."/>
            <person name="Shiryaev A."/>
            <person name="Soop K."/>
            <person name="Spirin V."/>
            <person name="Szebenyi C."/>
            <person name="Tomsovsky M."/>
            <person name="Tulloss R.E."/>
            <person name="Uehling J."/>
            <person name="Grigoriev I.V."/>
            <person name="Vagvolgyi C."/>
            <person name="Papp T."/>
            <person name="Martin F.M."/>
            <person name="Miettinen O."/>
            <person name="Hibbett D.S."/>
            <person name="Nagy L.G."/>
        </authorList>
    </citation>
    <scope>NUCLEOTIDE SEQUENCE [LARGE SCALE GENOMIC DNA]</scope>
    <source>
        <strain evidence="4 5">CBS 121175</strain>
    </source>
</reference>
<dbReference type="Proteomes" id="UP000307440">
    <property type="component" value="Unassembled WGS sequence"/>
</dbReference>
<name>A0A5C3KK91_COPMA</name>
<gene>
    <name evidence="4" type="ORF">FA15DRAFT_708206</name>
</gene>
<keyword evidence="5" id="KW-1185">Reference proteome</keyword>
<proteinExistence type="predicted"/>
<feature type="region of interest" description="Disordered" evidence="1">
    <location>
        <begin position="256"/>
        <end position="292"/>
    </location>
</feature>
<feature type="transmembrane region" description="Helical" evidence="2">
    <location>
        <begin position="53"/>
        <end position="76"/>
    </location>
</feature>
<evidence type="ECO:0000256" key="2">
    <source>
        <dbReference type="SAM" id="Phobius"/>
    </source>
</evidence>
<dbReference type="PANTHER" id="PTHR40465">
    <property type="entry name" value="CHROMOSOME 1, WHOLE GENOME SHOTGUN SEQUENCE"/>
    <property type="match status" value="1"/>
</dbReference>
<feature type="transmembrane region" description="Helical" evidence="2">
    <location>
        <begin position="12"/>
        <end position="32"/>
    </location>
</feature>
<dbReference type="InterPro" id="IPR045339">
    <property type="entry name" value="DUF6534"/>
</dbReference>
<dbReference type="OrthoDB" id="3223377at2759"/>
<keyword evidence="2" id="KW-0472">Membrane</keyword>
<evidence type="ECO:0000313" key="5">
    <source>
        <dbReference type="Proteomes" id="UP000307440"/>
    </source>
</evidence>
<evidence type="ECO:0000259" key="3">
    <source>
        <dbReference type="Pfam" id="PF20152"/>
    </source>
</evidence>
<keyword evidence="2" id="KW-0812">Transmembrane</keyword>
<evidence type="ECO:0000256" key="1">
    <source>
        <dbReference type="SAM" id="MobiDB-lite"/>
    </source>
</evidence>
<feature type="transmembrane region" description="Helical" evidence="2">
    <location>
        <begin position="88"/>
        <end position="107"/>
    </location>
</feature>
<dbReference type="AlphaFoldDB" id="A0A5C3KK91"/>
<accession>A0A5C3KK91</accession>
<dbReference type="EMBL" id="ML210304">
    <property type="protein sequence ID" value="TFK20337.1"/>
    <property type="molecule type" value="Genomic_DNA"/>
</dbReference>
<feature type="transmembrane region" description="Helical" evidence="2">
    <location>
        <begin position="163"/>
        <end position="184"/>
    </location>
</feature>
<keyword evidence="2" id="KW-1133">Transmembrane helix</keyword>
<feature type="transmembrane region" description="Helical" evidence="2">
    <location>
        <begin position="205"/>
        <end position="223"/>
    </location>
</feature>
<feature type="compositionally biased region" description="Polar residues" evidence="1">
    <location>
        <begin position="282"/>
        <end position="292"/>
    </location>
</feature>
<feature type="region of interest" description="Disordered" evidence="1">
    <location>
        <begin position="312"/>
        <end position="336"/>
    </location>
</feature>
<evidence type="ECO:0000313" key="4">
    <source>
        <dbReference type="EMBL" id="TFK20337.1"/>
    </source>
</evidence>
<feature type="transmembrane region" description="Helical" evidence="2">
    <location>
        <begin position="229"/>
        <end position="248"/>
    </location>
</feature>
<feature type="transmembrane region" description="Helical" evidence="2">
    <location>
        <begin position="119"/>
        <end position="143"/>
    </location>
</feature>
<dbReference type="Pfam" id="PF20152">
    <property type="entry name" value="DUF6534"/>
    <property type="match status" value="1"/>
</dbReference>